<gene>
    <name evidence="3" type="ORF">FD01_GL000815</name>
</gene>
<evidence type="ECO:0000256" key="1">
    <source>
        <dbReference type="SAM" id="MobiDB-lite"/>
    </source>
</evidence>
<organism evidence="3 4">
    <name type="scientific">Lacticaseibacillus manihotivorans DSM 13343 = JCM 12514</name>
    <dbReference type="NCBI Taxonomy" id="1423769"/>
    <lineage>
        <taxon>Bacteria</taxon>
        <taxon>Bacillati</taxon>
        <taxon>Bacillota</taxon>
        <taxon>Bacilli</taxon>
        <taxon>Lactobacillales</taxon>
        <taxon>Lactobacillaceae</taxon>
        <taxon>Lacticaseibacillus</taxon>
    </lineage>
</organism>
<dbReference type="AlphaFoldDB" id="A0A0R1QSH9"/>
<proteinExistence type="predicted"/>
<dbReference type="PATRIC" id="fig|1423769.4.peg.871"/>
<reference evidence="3 4" key="1">
    <citation type="journal article" date="2015" name="Genome Announc.">
        <title>Expanding the biotechnology potential of lactobacilli through comparative genomics of 213 strains and associated genera.</title>
        <authorList>
            <person name="Sun Z."/>
            <person name="Harris H.M."/>
            <person name="McCann A."/>
            <person name="Guo C."/>
            <person name="Argimon S."/>
            <person name="Zhang W."/>
            <person name="Yang X."/>
            <person name="Jeffery I.B."/>
            <person name="Cooney J.C."/>
            <person name="Kagawa T.F."/>
            <person name="Liu W."/>
            <person name="Song Y."/>
            <person name="Salvetti E."/>
            <person name="Wrobel A."/>
            <person name="Rasinkangas P."/>
            <person name="Parkhill J."/>
            <person name="Rea M.C."/>
            <person name="O'Sullivan O."/>
            <person name="Ritari J."/>
            <person name="Douillard F.P."/>
            <person name="Paul Ross R."/>
            <person name="Yang R."/>
            <person name="Briner A.E."/>
            <person name="Felis G.E."/>
            <person name="de Vos W.M."/>
            <person name="Barrangou R."/>
            <person name="Klaenhammer T.R."/>
            <person name="Caufield P.W."/>
            <person name="Cui Y."/>
            <person name="Zhang H."/>
            <person name="O'Toole P.W."/>
        </authorList>
    </citation>
    <scope>NUCLEOTIDE SEQUENCE [LARGE SCALE GENOMIC DNA]</scope>
    <source>
        <strain evidence="3 4">DSM 13343</strain>
    </source>
</reference>
<evidence type="ECO:0000313" key="4">
    <source>
        <dbReference type="Proteomes" id="UP000051790"/>
    </source>
</evidence>
<evidence type="ECO:0000313" key="3">
    <source>
        <dbReference type="EMBL" id="KRL45173.1"/>
    </source>
</evidence>
<feature type="transmembrane region" description="Helical" evidence="2">
    <location>
        <begin position="221"/>
        <end position="242"/>
    </location>
</feature>
<name>A0A0R1QSH9_9LACO</name>
<sequence>MSTVLSVSFQGARKLRRVLKSKSHRYSLNVAQRLLNEAEQYAIDHQLSESVVMMIHGDDDESVFVDQLEFGKHLSYINNLIAVVQHTLSSDLFADYPAAEKKTFLDRLGQQLQTENKVQLATDNASTDQEVHPEEPTSEPTQLDNRSTQKQDSGEHFEKTDPALATAEPETSSAREIIENFIDPVPAKAPDGVTPKPHETKPQRVARERNWRPSAVGIRRCFVVVGVLAACCILFLVGRGALSSVNQPLTYSELIAKKEYLAAAKAYPKKRAAIESKLASVGGEKTLKKFVATYPSDEGKFDLAFKQAKYSQVVGLSTQAKMTILRKTMLAIAYVKTNQLDQAAVLNADLNSSKLTLAIALGYVHTARFDEATALNKTLNNKSLEKVIDTGRIYQQAIEKYQRDADDETKTATERKTAAANVQAFTHQLQTLGE</sequence>
<keyword evidence="2" id="KW-1133">Transmembrane helix</keyword>
<keyword evidence="2" id="KW-0472">Membrane</keyword>
<keyword evidence="4" id="KW-1185">Reference proteome</keyword>
<comment type="caution">
    <text evidence="3">The sequence shown here is derived from an EMBL/GenBank/DDBJ whole genome shotgun (WGS) entry which is preliminary data.</text>
</comment>
<keyword evidence="2" id="KW-0812">Transmembrane</keyword>
<dbReference type="Proteomes" id="UP000051790">
    <property type="component" value="Unassembled WGS sequence"/>
</dbReference>
<feature type="region of interest" description="Disordered" evidence="1">
    <location>
        <begin position="117"/>
        <end position="171"/>
    </location>
</feature>
<accession>A0A0R1QSH9</accession>
<feature type="compositionally biased region" description="Basic and acidic residues" evidence="1">
    <location>
        <begin position="196"/>
        <end position="207"/>
    </location>
</feature>
<evidence type="ECO:0000256" key="2">
    <source>
        <dbReference type="SAM" id="Phobius"/>
    </source>
</evidence>
<feature type="compositionally biased region" description="Basic and acidic residues" evidence="1">
    <location>
        <begin position="147"/>
        <end position="161"/>
    </location>
</feature>
<feature type="region of interest" description="Disordered" evidence="1">
    <location>
        <begin position="185"/>
        <end position="207"/>
    </location>
</feature>
<protein>
    <submittedName>
        <fullName evidence="3">Uncharacterized protein</fullName>
    </submittedName>
</protein>
<dbReference type="EMBL" id="AZEU01000133">
    <property type="protein sequence ID" value="KRL45173.1"/>
    <property type="molecule type" value="Genomic_DNA"/>
</dbReference>
<feature type="compositionally biased region" description="Polar residues" evidence="1">
    <location>
        <begin position="117"/>
        <end position="128"/>
    </location>
</feature>